<protein>
    <submittedName>
        <fullName evidence="1">Uncharacterized protein</fullName>
    </submittedName>
</protein>
<comment type="caution">
    <text evidence="1">The sequence shown here is derived from an EMBL/GenBank/DDBJ whole genome shotgun (WGS) entry which is preliminary data.</text>
</comment>
<gene>
    <name evidence="1" type="ORF">KGQ19_40030</name>
</gene>
<reference evidence="1 2" key="1">
    <citation type="submission" date="2020-02" db="EMBL/GenBank/DDBJ databases">
        <title>Acidophilic actinobacteria isolated from forest soil.</title>
        <authorList>
            <person name="Golinska P."/>
        </authorList>
    </citation>
    <scope>NUCLEOTIDE SEQUENCE [LARGE SCALE GENOMIC DNA]</scope>
    <source>
        <strain evidence="1 2">NL8</strain>
    </source>
</reference>
<keyword evidence="2" id="KW-1185">Reference proteome</keyword>
<evidence type="ECO:0000313" key="1">
    <source>
        <dbReference type="EMBL" id="MBS2553060.1"/>
    </source>
</evidence>
<name>A0ABS5L4A5_9ACTN</name>
<sequence>MLEALAEFVRARTTAEEIDALREGQGLLLPSAAGAEVSDMMAPQDPAELTANVVSVRNLMPGGDLFHTAVLALLCGTLVERGADPGAAIDATLDLFIQQLDALAEQRRRDDGIATDGIVTTAGQLTFMATMTMLSRSVGTRKRWRGRPELMARLDGLEEAGLVPWFLREVFTLHDDVDLLLLDPKNRRAYQFRMVGVRDRLYHCYALLQDALLRHTGPGYLGAEPVDPDMVRYARNRDLGEEEFGQDDPGRERMNDHLRFNFSVPGAVIMPGSASPSELPTLDGLPFLLVEPKGMSINWNPSNMYGVVHEALAASVELVRELDRERAEVLLVKCGF</sequence>
<dbReference type="EMBL" id="JAAFYZ010000228">
    <property type="protein sequence ID" value="MBS2553060.1"/>
    <property type="molecule type" value="Genomic_DNA"/>
</dbReference>
<accession>A0ABS5L4A5</accession>
<evidence type="ECO:0000313" key="2">
    <source>
        <dbReference type="Proteomes" id="UP000730482"/>
    </source>
</evidence>
<organism evidence="1 2">
    <name type="scientific">Catenulispora pinistramenti</name>
    <dbReference type="NCBI Taxonomy" id="2705254"/>
    <lineage>
        <taxon>Bacteria</taxon>
        <taxon>Bacillati</taxon>
        <taxon>Actinomycetota</taxon>
        <taxon>Actinomycetes</taxon>
        <taxon>Catenulisporales</taxon>
        <taxon>Catenulisporaceae</taxon>
        <taxon>Catenulispora</taxon>
    </lineage>
</organism>
<dbReference type="RefSeq" id="WP_212019242.1">
    <property type="nucleotide sequence ID" value="NZ_JAAFYZ010000228.1"/>
</dbReference>
<dbReference type="Proteomes" id="UP000730482">
    <property type="component" value="Unassembled WGS sequence"/>
</dbReference>
<proteinExistence type="predicted"/>